<evidence type="ECO:0000256" key="5">
    <source>
        <dbReference type="ARBA" id="ARBA00022692"/>
    </source>
</evidence>
<comment type="caution">
    <text evidence="9">The sequence shown here is derived from an EMBL/GenBank/DDBJ whole genome shotgun (WGS) entry which is preliminary data.</text>
</comment>
<evidence type="ECO:0000256" key="8">
    <source>
        <dbReference type="SAM" id="Phobius"/>
    </source>
</evidence>
<proteinExistence type="inferred from homology"/>
<sequence>MSQTLAAVLPVFLVILLGFGLRKSRWVPDAFWGPAEHLTYTVTFPALLTANLARADMTTVPWAPMMVILGTTVLVVAGLTLALRRPLLAGRLGADDAAFTSVFQGAIRPNTYVGLAVAAALYGDLGVTLTAIGVALVVPLVNVLSVACLTVYGTGQSASITGVIRGVVTNPLILACALGIVLNITGIGLPPVLGPMLDILGRAALPIALLAVGAGLSFAHLKRAGGPVAVSTGLKLIVLPLLVWGGCQLAGLEAVTTTVTVLYGALPCSASSYVLARRMGGDAPLVAGIITAQTLASVLTITLLIGWVRAIA</sequence>
<dbReference type="Gene3D" id="1.20.1530.20">
    <property type="match status" value="1"/>
</dbReference>
<evidence type="ECO:0000256" key="6">
    <source>
        <dbReference type="ARBA" id="ARBA00022989"/>
    </source>
</evidence>
<keyword evidence="6 8" id="KW-1133">Transmembrane helix</keyword>
<accession>A0A5M6I9R7</accession>
<comment type="subcellular location">
    <subcellularLocation>
        <location evidence="1">Cell membrane</location>
        <topology evidence="1">Multi-pass membrane protein</topology>
    </subcellularLocation>
</comment>
<gene>
    <name evidence="9" type="ORF">F1188_13400</name>
</gene>
<dbReference type="GO" id="GO:0005886">
    <property type="term" value="C:plasma membrane"/>
    <property type="evidence" value="ECO:0007669"/>
    <property type="project" value="UniProtKB-SubCell"/>
</dbReference>
<keyword evidence="3" id="KW-0813">Transport</keyword>
<dbReference type="InterPro" id="IPR038770">
    <property type="entry name" value="Na+/solute_symporter_sf"/>
</dbReference>
<dbReference type="InterPro" id="IPR004776">
    <property type="entry name" value="Mem_transp_PIN-like"/>
</dbReference>
<dbReference type="AlphaFoldDB" id="A0A5M6I9R7"/>
<protein>
    <submittedName>
        <fullName evidence="9">AEC family transporter</fullName>
    </submittedName>
</protein>
<dbReference type="Pfam" id="PF03547">
    <property type="entry name" value="Mem_trans"/>
    <property type="match status" value="1"/>
</dbReference>
<feature type="transmembrane region" description="Helical" evidence="8">
    <location>
        <begin position="199"/>
        <end position="221"/>
    </location>
</feature>
<dbReference type="EMBL" id="VWPJ01000012">
    <property type="protein sequence ID" value="KAA5605024.1"/>
    <property type="molecule type" value="Genomic_DNA"/>
</dbReference>
<feature type="transmembrane region" description="Helical" evidence="8">
    <location>
        <begin position="172"/>
        <end position="193"/>
    </location>
</feature>
<evidence type="ECO:0000256" key="3">
    <source>
        <dbReference type="ARBA" id="ARBA00022448"/>
    </source>
</evidence>
<dbReference type="PANTHER" id="PTHR36838">
    <property type="entry name" value="AUXIN EFFLUX CARRIER FAMILY PROTEIN"/>
    <property type="match status" value="1"/>
</dbReference>
<dbReference type="OrthoDB" id="9805563at2"/>
<evidence type="ECO:0000313" key="10">
    <source>
        <dbReference type="Proteomes" id="UP000324065"/>
    </source>
</evidence>
<evidence type="ECO:0000313" key="9">
    <source>
        <dbReference type="EMBL" id="KAA5605024.1"/>
    </source>
</evidence>
<dbReference type="PANTHER" id="PTHR36838:SF4">
    <property type="entry name" value="AUXIN EFFLUX CARRIER FAMILY PROTEIN"/>
    <property type="match status" value="1"/>
</dbReference>
<organism evidence="9 10">
    <name type="scientific">Roseospira marina</name>
    <dbReference type="NCBI Taxonomy" id="140057"/>
    <lineage>
        <taxon>Bacteria</taxon>
        <taxon>Pseudomonadati</taxon>
        <taxon>Pseudomonadota</taxon>
        <taxon>Alphaproteobacteria</taxon>
        <taxon>Rhodospirillales</taxon>
        <taxon>Rhodospirillaceae</taxon>
        <taxon>Roseospira</taxon>
    </lineage>
</organism>
<keyword evidence="4" id="KW-1003">Cell membrane</keyword>
<comment type="similarity">
    <text evidence="2">Belongs to the auxin efflux carrier (TC 2.A.69) family.</text>
</comment>
<feature type="transmembrane region" description="Helical" evidence="8">
    <location>
        <begin position="285"/>
        <end position="308"/>
    </location>
</feature>
<dbReference type="Proteomes" id="UP000324065">
    <property type="component" value="Unassembled WGS sequence"/>
</dbReference>
<name>A0A5M6I9R7_9PROT</name>
<feature type="transmembrane region" description="Helical" evidence="8">
    <location>
        <begin position="62"/>
        <end position="84"/>
    </location>
</feature>
<keyword evidence="10" id="KW-1185">Reference proteome</keyword>
<evidence type="ECO:0000256" key="1">
    <source>
        <dbReference type="ARBA" id="ARBA00004651"/>
    </source>
</evidence>
<evidence type="ECO:0000256" key="7">
    <source>
        <dbReference type="ARBA" id="ARBA00023136"/>
    </source>
</evidence>
<reference evidence="9 10" key="1">
    <citation type="submission" date="2019-09" db="EMBL/GenBank/DDBJ databases">
        <title>Genome sequence of Roseospira marina, one of the more divergent members of the non-sulfur purple photosynthetic bacterial family, the Rhodospirillaceae.</title>
        <authorList>
            <person name="Meyer T."/>
            <person name="Kyndt J."/>
        </authorList>
    </citation>
    <scope>NUCLEOTIDE SEQUENCE [LARGE SCALE GENOMIC DNA]</scope>
    <source>
        <strain evidence="9 10">DSM 15113</strain>
    </source>
</reference>
<keyword evidence="7 8" id="KW-0472">Membrane</keyword>
<dbReference type="RefSeq" id="WP_150062936.1">
    <property type="nucleotide sequence ID" value="NZ_JACHII010000010.1"/>
</dbReference>
<evidence type="ECO:0000256" key="2">
    <source>
        <dbReference type="ARBA" id="ARBA00010145"/>
    </source>
</evidence>
<keyword evidence="5 8" id="KW-0812">Transmembrane</keyword>
<dbReference type="GO" id="GO:0055085">
    <property type="term" value="P:transmembrane transport"/>
    <property type="evidence" value="ECO:0007669"/>
    <property type="project" value="InterPro"/>
</dbReference>
<feature type="transmembrane region" description="Helical" evidence="8">
    <location>
        <begin position="241"/>
        <end position="265"/>
    </location>
</feature>
<feature type="transmembrane region" description="Helical" evidence="8">
    <location>
        <begin position="129"/>
        <end position="152"/>
    </location>
</feature>
<evidence type="ECO:0000256" key="4">
    <source>
        <dbReference type="ARBA" id="ARBA00022475"/>
    </source>
</evidence>